<reference evidence="3" key="2">
    <citation type="submission" date="2022-01" db="EMBL/GenBank/DDBJ databases">
        <authorList>
            <person name="Yamashiro T."/>
            <person name="Shiraishi A."/>
            <person name="Satake H."/>
            <person name="Nakayama K."/>
        </authorList>
    </citation>
    <scope>NUCLEOTIDE SEQUENCE</scope>
</reference>
<sequence>MIYKEGSGSKIDLEEIQESANEEPIVNTDTQPEVVTPDKISDSTLNELDEPTNYKEAMANPKAAKWKESIKSHISLFMDEKVHTYKARLAKKGYTQTHEIDYKETFSPVSKIKLIRIMLAITTFHDYEIWQMDVKTAFLNEKLTKDMFMAQLEEVTQFGFSRSEDESCIYVKVSGSVVVFLISNDLCPKTDEELYRMSRVPYASVVVSIMYAMTYTRPDVSFALSMNPLLEYLVYSNLLSRTYYRKKSGRVSNPFQFYYGFHIDEDKISDSTLNELDEPTNYKEAMANPKAAKWKESIKSNI</sequence>
<dbReference type="Pfam" id="PF07727">
    <property type="entry name" value="RVT_2"/>
    <property type="match status" value="1"/>
</dbReference>
<evidence type="ECO:0000313" key="4">
    <source>
        <dbReference type="Proteomes" id="UP001151760"/>
    </source>
</evidence>
<reference evidence="3" key="1">
    <citation type="journal article" date="2022" name="Int. J. Mol. Sci.">
        <title>Draft Genome of Tanacetum Coccineum: Genomic Comparison of Closely Related Tanacetum-Family Plants.</title>
        <authorList>
            <person name="Yamashiro T."/>
            <person name="Shiraishi A."/>
            <person name="Nakayama K."/>
            <person name="Satake H."/>
        </authorList>
    </citation>
    <scope>NUCLEOTIDE SEQUENCE</scope>
</reference>
<protein>
    <submittedName>
        <fullName evidence="3">Retrotransposon protein, putative, ty1-copia subclass</fullName>
    </submittedName>
</protein>
<dbReference type="Proteomes" id="UP001151760">
    <property type="component" value="Unassembled WGS sequence"/>
</dbReference>
<dbReference type="InterPro" id="IPR013103">
    <property type="entry name" value="RVT_2"/>
</dbReference>
<keyword evidence="4" id="KW-1185">Reference proteome</keyword>
<proteinExistence type="predicted"/>
<evidence type="ECO:0000256" key="1">
    <source>
        <dbReference type="SAM" id="MobiDB-lite"/>
    </source>
</evidence>
<feature type="domain" description="Reverse transcriptase Ty1/copia-type" evidence="2">
    <location>
        <begin position="79"/>
        <end position="151"/>
    </location>
</feature>
<feature type="region of interest" description="Disordered" evidence="1">
    <location>
        <begin position="1"/>
        <end position="37"/>
    </location>
</feature>
<organism evidence="3 4">
    <name type="scientific">Tanacetum coccineum</name>
    <dbReference type="NCBI Taxonomy" id="301880"/>
    <lineage>
        <taxon>Eukaryota</taxon>
        <taxon>Viridiplantae</taxon>
        <taxon>Streptophyta</taxon>
        <taxon>Embryophyta</taxon>
        <taxon>Tracheophyta</taxon>
        <taxon>Spermatophyta</taxon>
        <taxon>Magnoliopsida</taxon>
        <taxon>eudicotyledons</taxon>
        <taxon>Gunneridae</taxon>
        <taxon>Pentapetalae</taxon>
        <taxon>asterids</taxon>
        <taxon>campanulids</taxon>
        <taxon>Asterales</taxon>
        <taxon>Asteraceae</taxon>
        <taxon>Asteroideae</taxon>
        <taxon>Anthemideae</taxon>
        <taxon>Anthemidinae</taxon>
        <taxon>Tanacetum</taxon>
    </lineage>
</organism>
<gene>
    <name evidence="3" type="ORF">Tco_0703382</name>
</gene>
<evidence type="ECO:0000313" key="3">
    <source>
        <dbReference type="EMBL" id="GJS70541.1"/>
    </source>
</evidence>
<evidence type="ECO:0000259" key="2">
    <source>
        <dbReference type="Pfam" id="PF07727"/>
    </source>
</evidence>
<dbReference type="EMBL" id="BQNB010009941">
    <property type="protein sequence ID" value="GJS70541.1"/>
    <property type="molecule type" value="Genomic_DNA"/>
</dbReference>
<comment type="caution">
    <text evidence="3">The sequence shown here is derived from an EMBL/GenBank/DDBJ whole genome shotgun (WGS) entry which is preliminary data.</text>
</comment>
<name>A0ABQ4XZ60_9ASTR</name>
<accession>A0ABQ4XZ60</accession>